<dbReference type="eggNOG" id="ENOG502RZC2">
    <property type="taxonomic scope" value="Eukaryota"/>
</dbReference>
<accession>C1E605</accession>
<dbReference type="InParanoid" id="C1E605"/>
<organism evidence="2 3">
    <name type="scientific">Micromonas commoda (strain RCC299 / NOUM17 / CCMP2709)</name>
    <name type="common">Picoplanktonic green alga</name>
    <dbReference type="NCBI Taxonomy" id="296587"/>
    <lineage>
        <taxon>Eukaryota</taxon>
        <taxon>Viridiplantae</taxon>
        <taxon>Chlorophyta</taxon>
        <taxon>Mamiellophyceae</taxon>
        <taxon>Mamiellales</taxon>
        <taxon>Mamiellaceae</taxon>
        <taxon>Micromonas</taxon>
    </lineage>
</organism>
<dbReference type="FunCoup" id="C1E605">
    <property type="interactions" value="646"/>
</dbReference>
<dbReference type="RefSeq" id="XP_002502468.1">
    <property type="nucleotide sequence ID" value="XM_002502422.1"/>
</dbReference>
<dbReference type="SUPFAM" id="SSF82704">
    <property type="entry name" value="AlbA-like"/>
    <property type="match status" value="1"/>
</dbReference>
<dbReference type="KEGG" id="mis:MICPUN_58499"/>
<protein>
    <recommendedName>
        <fullName evidence="1">DNA/RNA-binding protein Alba-like domain-containing protein</fullName>
    </recommendedName>
</protein>
<dbReference type="Gene3D" id="3.30.110.20">
    <property type="entry name" value="Alba-like domain"/>
    <property type="match status" value="1"/>
</dbReference>
<proteinExistence type="predicted"/>
<dbReference type="Proteomes" id="UP000002009">
    <property type="component" value="Chromosome 5"/>
</dbReference>
<dbReference type="InterPro" id="IPR014560">
    <property type="entry name" value="UCP030333_Alba"/>
</dbReference>
<dbReference type="PANTHER" id="PTHR31947:SF36">
    <property type="entry name" value="DNA_RNA-BINDING PROTEIN ALBA-LIKE DOMAIN-CONTAINING PROTEIN"/>
    <property type="match status" value="1"/>
</dbReference>
<dbReference type="InterPro" id="IPR036882">
    <property type="entry name" value="Alba-like_dom_sf"/>
</dbReference>
<dbReference type="GeneID" id="8243373"/>
<sequence length="133" mass="14367">MAAKNARADGTKVEPPADDKIQAISVSAQKKPLFHYVSLAKKFLAKSEDVEIRGVGSAIARCVSVVEILKSDGLAAAVNIETGTTTSDKADDGMADKERLKPTILVKLRRADDFVTKLEKLRLIRASDDANEK</sequence>
<evidence type="ECO:0000313" key="2">
    <source>
        <dbReference type="EMBL" id="ACO63726.1"/>
    </source>
</evidence>
<keyword evidence="3" id="KW-1185">Reference proteome</keyword>
<dbReference type="PANTHER" id="PTHR31947">
    <property type="entry name" value="DNA/RNA-BINDING PROTEIN ALBA 3"/>
    <property type="match status" value="1"/>
</dbReference>
<dbReference type="InterPro" id="IPR002775">
    <property type="entry name" value="DNA/RNA-bd_Alba-like"/>
</dbReference>
<feature type="domain" description="DNA/RNA-binding protein Alba-like" evidence="1">
    <location>
        <begin position="24"/>
        <end position="86"/>
    </location>
</feature>
<dbReference type="AlphaFoldDB" id="C1E605"/>
<dbReference type="Pfam" id="PF01918">
    <property type="entry name" value="Alba"/>
    <property type="match status" value="1"/>
</dbReference>
<gene>
    <name evidence="2" type="ORF">MICPUN_58499</name>
</gene>
<dbReference type="GO" id="GO:0005634">
    <property type="term" value="C:nucleus"/>
    <property type="evidence" value="ECO:0007669"/>
    <property type="project" value="TreeGrafter"/>
</dbReference>
<dbReference type="OrthoDB" id="1699369at2759"/>
<dbReference type="OMA" id="MSSCIGL"/>
<evidence type="ECO:0000259" key="1">
    <source>
        <dbReference type="Pfam" id="PF01918"/>
    </source>
</evidence>
<evidence type="ECO:0000313" key="3">
    <source>
        <dbReference type="Proteomes" id="UP000002009"/>
    </source>
</evidence>
<name>C1E605_MICCC</name>
<dbReference type="GO" id="GO:0003723">
    <property type="term" value="F:RNA binding"/>
    <property type="evidence" value="ECO:0007669"/>
    <property type="project" value="TreeGrafter"/>
</dbReference>
<reference evidence="2 3" key="1">
    <citation type="journal article" date="2009" name="Science">
        <title>Green evolution and dynamic adaptations revealed by genomes of the marine picoeukaryotes Micromonas.</title>
        <authorList>
            <person name="Worden A.Z."/>
            <person name="Lee J.H."/>
            <person name="Mock T."/>
            <person name="Rouze P."/>
            <person name="Simmons M.P."/>
            <person name="Aerts A.L."/>
            <person name="Allen A.E."/>
            <person name="Cuvelier M.L."/>
            <person name="Derelle E."/>
            <person name="Everett M.V."/>
            <person name="Foulon E."/>
            <person name="Grimwood J."/>
            <person name="Gundlach H."/>
            <person name="Henrissat B."/>
            <person name="Napoli C."/>
            <person name="McDonald S.M."/>
            <person name="Parker M.S."/>
            <person name="Rombauts S."/>
            <person name="Salamov A."/>
            <person name="Von Dassow P."/>
            <person name="Badger J.H."/>
            <person name="Coutinho P.M."/>
            <person name="Demir E."/>
            <person name="Dubchak I."/>
            <person name="Gentemann C."/>
            <person name="Eikrem W."/>
            <person name="Gready J.E."/>
            <person name="John U."/>
            <person name="Lanier W."/>
            <person name="Lindquist E.A."/>
            <person name="Lucas S."/>
            <person name="Mayer K.F."/>
            <person name="Moreau H."/>
            <person name="Not F."/>
            <person name="Otillar R."/>
            <person name="Panaud O."/>
            <person name="Pangilinan J."/>
            <person name="Paulsen I."/>
            <person name="Piegu B."/>
            <person name="Poliakov A."/>
            <person name="Robbens S."/>
            <person name="Schmutz J."/>
            <person name="Toulza E."/>
            <person name="Wyss T."/>
            <person name="Zelensky A."/>
            <person name="Zhou K."/>
            <person name="Armbrust E.V."/>
            <person name="Bhattacharya D."/>
            <person name="Goodenough U.W."/>
            <person name="Van de Peer Y."/>
            <person name="Grigoriev I.V."/>
        </authorList>
    </citation>
    <scope>NUCLEOTIDE SEQUENCE [LARGE SCALE GENOMIC DNA]</scope>
    <source>
        <strain evidence="3">RCC299 / NOUM17</strain>
    </source>
</reference>
<dbReference type="EMBL" id="CP001326">
    <property type="protein sequence ID" value="ACO63726.1"/>
    <property type="molecule type" value="Genomic_DNA"/>
</dbReference>